<proteinExistence type="predicted"/>
<keyword evidence="3" id="KW-0735">Signal-anchor</keyword>
<dbReference type="RefSeq" id="WP_082834348.1">
    <property type="nucleotide sequence ID" value="NZ_CP147845.1"/>
</dbReference>
<feature type="domain" description="Thioredoxin" evidence="7">
    <location>
        <begin position="43"/>
        <end position="180"/>
    </location>
</feature>
<evidence type="ECO:0000256" key="6">
    <source>
        <dbReference type="SAM" id="Phobius"/>
    </source>
</evidence>
<dbReference type="EMBL" id="LWMH01000001">
    <property type="protein sequence ID" value="KZS48665.1"/>
    <property type="molecule type" value="Genomic_DNA"/>
</dbReference>
<accession>A0A163M1N3</accession>
<reference evidence="8" key="1">
    <citation type="journal article" date="2016" name="Genome Announc.">
        <title>Draft genomes of two strains of Paenibacillus glucanolyticus with capability to degrade lignocellulose.</title>
        <authorList>
            <person name="Mathews S.L."/>
            <person name="Pawlak J."/>
            <person name="Grunden A.M."/>
        </authorList>
    </citation>
    <scope>NUCLEOTIDE SEQUENCE [LARGE SCALE GENOMIC DNA]</scope>
    <source>
        <strain evidence="8">SLM1</strain>
    </source>
</reference>
<keyword evidence="5" id="KW-0676">Redox-active center</keyword>
<dbReference type="AlphaFoldDB" id="A0A163M1N3"/>
<dbReference type="InterPro" id="IPR013766">
    <property type="entry name" value="Thioredoxin_domain"/>
</dbReference>
<organism evidence="8 9">
    <name type="scientific">Paenibacillus glucanolyticus</name>
    <dbReference type="NCBI Taxonomy" id="59843"/>
    <lineage>
        <taxon>Bacteria</taxon>
        <taxon>Bacillati</taxon>
        <taxon>Bacillota</taxon>
        <taxon>Bacilli</taxon>
        <taxon>Bacillales</taxon>
        <taxon>Paenibacillaceae</taxon>
        <taxon>Paenibacillus</taxon>
    </lineage>
</organism>
<evidence type="ECO:0000256" key="2">
    <source>
        <dbReference type="ARBA" id="ARBA00022748"/>
    </source>
</evidence>
<feature type="transmembrane region" description="Helical" evidence="6">
    <location>
        <begin position="12"/>
        <end position="30"/>
    </location>
</feature>
<keyword evidence="6" id="KW-0472">Membrane</keyword>
<dbReference type="PANTHER" id="PTHR42852">
    <property type="entry name" value="THIOL:DISULFIDE INTERCHANGE PROTEIN DSBE"/>
    <property type="match status" value="1"/>
</dbReference>
<dbReference type="GO" id="GO:0016491">
    <property type="term" value="F:oxidoreductase activity"/>
    <property type="evidence" value="ECO:0007669"/>
    <property type="project" value="InterPro"/>
</dbReference>
<keyword evidence="4" id="KW-1015">Disulfide bond</keyword>
<evidence type="ECO:0000256" key="1">
    <source>
        <dbReference type="ARBA" id="ARBA00004196"/>
    </source>
</evidence>
<evidence type="ECO:0000313" key="9">
    <source>
        <dbReference type="Proteomes" id="UP000076796"/>
    </source>
</evidence>
<dbReference type="GeneID" id="97555766"/>
<dbReference type="SUPFAM" id="SSF52833">
    <property type="entry name" value="Thioredoxin-like"/>
    <property type="match status" value="1"/>
</dbReference>
<dbReference type="OrthoDB" id="25753at2"/>
<dbReference type="PANTHER" id="PTHR42852:SF6">
    <property type="entry name" value="THIOL:DISULFIDE INTERCHANGE PROTEIN DSBE"/>
    <property type="match status" value="1"/>
</dbReference>
<evidence type="ECO:0000256" key="4">
    <source>
        <dbReference type="ARBA" id="ARBA00023157"/>
    </source>
</evidence>
<comment type="subcellular location">
    <subcellularLocation>
        <location evidence="1">Cell envelope</location>
    </subcellularLocation>
</comment>
<dbReference type="GO" id="GO:0016209">
    <property type="term" value="F:antioxidant activity"/>
    <property type="evidence" value="ECO:0007669"/>
    <property type="project" value="InterPro"/>
</dbReference>
<comment type="caution">
    <text evidence="8">The sequence shown here is derived from an EMBL/GenBank/DDBJ whole genome shotgun (WGS) entry which is preliminary data.</text>
</comment>
<dbReference type="CDD" id="cd02966">
    <property type="entry name" value="TlpA_like_family"/>
    <property type="match status" value="1"/>
</dbReference>
<dbReference type="InterPro" id="IPR036249">
    <property type="entry name" value="Thioredoxin-like_sf"/>
</dbReference>
<keyword evidence="2" id="KW-0201">Cytochrome c-type biogenesis</keyword>
<dbReference type="STRING" id="59843.A3958_22655"/>
<dbReference type="InterPro" id="IPR050553">
    <property type="entry name" value="Thioredoxin_ResA/DsbE_sf"/>
</dbReference>
<keyword evidence="6" id="KW-0812">Transmembrane</keyword>
<sequence>MIRKISTGNIQVIRHLLLGGALILIVILTMKSVLTYTANEADVRIGHEVPDFTLTTMDGKEIQLSDFRGSGVLLNFWASWCNPCVNELPLMNEASKKMHGVEVVAVNVGEDAAIVERFAERYDLEFKILLDQDNQVKRLYRITGLPATILIDKNGIMVDRVVGELDDYSRILGLMQRVQSSQSDLQ</sequence>
<dbReference type="InterPro" id="IPR000866">
    <property type="entry name" value="AhpC/TSA"/>
</dbReference>
<evidence type="ECO:0000256" key="3">
    <source>
        <dbReference type="ARBA" id="ARBA00022968"/>
    </source>
</evidence>
<dbReference type="Gene3D" id="3.40.30.10">
    <property type="entry name" value="Glutaredoxin"/>
    <property type="match status" value="1"/>
</dbReference>
<name>A0A163M1N3_9BACL</name>
<gene>
    <name evidence="8" type="ORF">AWU65_23385</name>
</gene>
<evidence type="ECO:0000256" key="5">
    <source>
        <dbReference type="ARBA" id="ARBA00023284"/>
    </source>
</evidence>
<evidence type="ECO:0000313" key="8">
    <source>
        <dbReference type="EMBL" id="KZS48665.1"/>
    </source>
</evidence>
<keyword evidence="9" id="KW-1185">Reference proteome</keyword>
<dbReference type="GO" id="GO:0030313">
    <property type="term" value="C:cell envelope"/>
    <property type="evidence" value="ECO:0007669"/>
    <property type="project" value="UniProtKB-SubCell"/>
</dbReference>
<protein>
    <submittedName>
        <fullName evidence="8">Thiol-disulfide oxidoreductase</fullName>
    </submittedName>
</protein>
<dbReference type="GO" id="GO:0017004">
    <property type="term" value="P:cytochrome complex assembly"/>
    <property type="evidence" value="ECO:0007669"/>
    <property type="project" value="UniProtKB-KW"/>
</dbReference>
<dbReference type="Pfam" id="PF00578">
    <property type="entry name" value="AhpC-TSA"/>
    <property type="match status" value="1"/>
</dbReference>
<keyword evidence="6" id="KW-1133">Transmembrane helix</keyword>
<evidence type="ECO:0000259" key="7">
    <source>
        <dbReference type="PROSITE" id="PS51352"/>
    </source>
</evidence>
<dbReference type="PROSITE" id="PS51352">
    <property type="entry name" value="THIOREDOXIN_2"/>
    <property type="match status" value="1"/>
</dbReference>
<dbReference type="Proteomes" id="UP000076796">
    <property type="component" value="Unassembled WGS sequence"/>
</dbReference>